<dbReference type="EMBL" id="UINC01012166">
    <property type="protein sequence ID" value="SVA53276.1"/>
    <property type="molecule type" value="Genomic_DNA"/>
</dbReference>
<feature type="non-terminal residue" evidence="1">
    <location>
        <position position="41"/>
    </location>
</feature>
<reference evidence="1" key="1">
    <citation type="submission" date="2018-05" db="EMBL/GenBank/DDBJ databases">
        <authorList>
            <person name="Lanie J.A."/>
            <person name="Ng W.-L."/>
            <person name="Kazmierczak K.M."/>
            <person name="Andrzejewski T.M."/>
            <person name="Davidsen T.M."/>
            <person name="Wayne K.J."/>
            <person name="Tettelin H."/>
            <person name="Glass J.I."/>
            <person name="Rusch D."/>
            <person name="Podicherti R."/>
            <person name="Tsui H.-C.T."/>
            <person name="Winkler M.E."/>
        </authorList>
    </citation>
    <scope>NUCLEOTIDE SEQUENCE</scope>
</reference>
<sequence>MAQRKDPLNTNIISKSHLSQGLAFVTFDPSKPDEAQNALDK</sequence>
<organism evidence="1">
    <name type="scientific">marine metagenome</name>
    <dbReference type="NCBI Taxonomy" id="408172"/>
    <lineage>
        <taxon>unclassified sequences</taxon>
        <taxon>metagenomes</taxon>
        <taxon>ecological metagenomes</taxon>
    </lineage>
</organism>
<accession>A0A381WL99</accession>
<evidence type="ECO:0000313" key="1">
    <source>
        <dbReference type="EMBL" id="SVA53276.1"/>
    </source>
</evidence>
<dbReference type="AlphaFoldDB" id="A0A381WL99"/>
<proteinExistence type="predicted"/>
<protein>
    <submittedName>
        <fullName evidence="1">Uncharacterized protein</fullName>
    </submittedName>
</protein>
<name>A0A381WL99_9ZZZZ</name>
<gene>
    <name evidence="1" type="ORF">METZ01_LOCUS106130</name>
</gene>